<evidence type="ECO:0000313" key="10">
    <source>
        <dbReference type="Proteomes" id="UP000184356"/>
    </source>
</evidence>
<dbReference type="PRINTS" id="PR00755">
    <property type="entry name" value="AFLATOXINBRP"/>
</dbReference>
<keyword evidence="2" id="KW-0862">Zinc</keyword>
<organism evidence="9 10">
    <name type="scientific">Aspergillus sydowii CBS 593.65</name>
    <dbReference type="NCBI Taxonomy" id="1036612"/>
    <lineage>
        <taxon>Eukaryota</taxon>
        <taxon>Fungi</taxon>
        <taxon>Dikarya</taxon>
        <taxon>Ascomycota</taxon>
        <taxon>Pezizomycotina</taxon>
        <taxon>Eurotiomycetes</taxon>
        <taxon>Eurotiomycetidae</taxon>
        <taxon>Eurotiales</taxon>
        <taxon>Aspergillaceae</taxon>
        <taxon>Aspergillus</taxon>
        <taxon>Aspergillus subgen. Nidulantes</taxon>
    </lineage>
</organism>
<keyword evidence="1" id="KW-0479">Metal-binding</keyword>
<evidence type="ECO:0000256" key="5">
    <source>
        <dbReference type="ARBA" id="ARBA00023163"/>
    </source>
</evidence>
<evidence type="ECO:0000259" key="8">
    <source>
        <dbReference type="PROSITE" id="PS50048"/>
    </source>
</evidence>
<accession>A0A1L9T869</accession>
<proteinExistence type="predicted"/>
<reference evidence="10" key="1">
    <citation type="journal article" date="2017" name="Genome Biol.">
        <title>Comparative genomics reveals high biological diversity and specific adaptations in the industrially and medically important fungal genus Aspergillus.</title>
        <authorList>
            <person name="de Vries R.P."/>
            <person name="Riley R."/>
            <person name="Wiebenga A."/>
            <person name="Aguilar-Osorio G."/>
            <person name="Amillis S."/>
            <person name="Uchima C.A."/>
            <person name="Anderluh G."/>
            <person name="Asadollahi M."/>
            <person name="Askin M."/>
            <person name="Barry K."/>
            <person name="Battaglia E."/>
            <person name="Bayram O."/>
            <person name="Benocci T."/>
            <person name="Braus-Stromeyer S.A."/>
            <person name="Caldana C."/>
            <person name="Canovas D."/>
            <person name="Cerqueira G.C."/>
            <person name="Chen F."/>
            <person name="Chen W."/>
            <person name="Choi C."/>
            <person name="Clum A."/>
            <person name="Dos Santos R.A."/>
            <person name="Damasio A.R."/>
            <person name="Diallinas G."/>
            <person name="Emri T."/>
            <person name="Fekete E."/>
            <person name="Flipphi M."/>
            <person name="Freyberg S."/>
            <person name="Gallo A."/>
            <person name="Gournas C."/>
            <person name="Habgood R."/>
            <person name="Hainaut M."/>
            <person name="Harispe M.L."/>
            <person name="Henrissat B."/>
            <person name="Hilden K.S."/>
            <person name="Hope R."/>
            <person name="Hossain A."/>
            <person name="Karabika E."/>
            <person name="Karaffa L."/>
            <person name="Karanyi Z."/>
            <person name="Krasevec N."/>
            <person name="Kuo A."/>
            <person name="Kusch H."/>
            <person name="LaButti K."/>
            <person name="Lagendijk E.L."/>
            <person name="Lapidus A."/>
            <person name="Levasseur A."/>
            <person name="Lindquist E."/>
            <person name="Lipzen A."/>
            <person name="Logrieco A.F."/>
            <person name="MacCabe A."/>
            <person name="Maekelae M.R."/>
            <person name="Malavazi I."/>
            <person name="Melin P."/>
            <person name="Meyer V."/>
            <person name="Mielnichuk N."/>
            <person name="Miskei M."/>
            <person name="Molnar A.P."/>
            <person name="Mule G."/>
            <person name="Ngan C.Y."/>
            <person name="Orejas M."/>
            <person name="Orosz E."/>
            <person name="Ouedraogo J.P."/>
            <person name="Overkamp K.M."/>
            <person name="Park H.-S."/>
            <person name="Perrone G."/>
            <person name="Piumi F."/>
            <person name="Punt P.J."/>
            <person name="Ram A.F."/>
            <person name="Ramon A."/>
            <person name="Rauscher S."/>
            <person name="Record E."/>
            <person name="Riano-Pachon D.M."/>
            <person name="Robert V."/>
            <person name="Roehrig J."/>
            <person name="Ruller R."/>
            <person name="Salamov A."/>
            <person name="Salih N.S."/>
            <person name="Samson R.A."/>
            <person name="Sandor E."/>
            <person name="Sanguinetti M."/>
            <person name="Schuetze T."/>
            <person name="Sepcic K."/>
            <person name="Shelest E."/>
            <person name="Sherlock G."/>
            <person name="Sophianopoulou V."/>
            <person name="Squina F.M."/>
            <person name="Sun H."/>
            <person name="Susca A."/>
            <person name="Todd R.B."/>
            <person name="Tsang A."/>
            <person name="Unkles S.E."/>
            <person name="van de Wiele N."/>
            <person name="van Rossen-Uffink D."/>
            <person name="Oliveira J.V."/>
            <person name="Vesth T.C."/>
            <person name="Visser J."/>
            <person name="Yu J.-H."/>
            <person name="Zhou M."/>
            <person name="Andersen M.R."/>
            <person name="Archer D.B."/>
            <person name="Baker S.E."/>
            <person name="Benoit I."/>
            <person name="Brakhage A.A."/>
            <person name="Braus G.H."/>
            <person name="Fischer R."/>
            <person name="Frisvad J.C."/>
            <person name="Goldman G.H."/>
            <person name="Houbraken J."/>
            <person name="Oakley B."/>
            <person name="Pocsi I."/>
            <person name="Scazzocchio C."/>
            <person name="Seiboth B."/>
            <person name="vanKuyk P.A."/>
            <person name="Wortman J."/>
            <person name="Dyer P.S."/>
            <person name="Grigoriev I.V."/>
        </authorList>
    </citation>
    <scope>NUCLEOTIDE SEQUENCE [LARGE SCALE GENOMIC DNA]</scope>
    <source>
        <strain evidence="10">CBS 593.65</strain>
    </source>
</reference>
<evidence type="ECO:0000313" key="9">
    <source>
        <dbReference type="EMBL" id="OJJ55630.1"/>
    </source>
</evidence>
<sequence>MKRKQQRPPRKKACTSCTRSKVRCSLERPVCSRCSSLGRVCEYTTPSSISESTDVDSSFITSNIPSPPVDPSLDTASFILTSPGTGTATLPTPSRTRELDRNEPEPEPELELDFTNTDLVPNNAADDIRDRWLRPYILPPLGGEEVPKLYQPFTLQYISRVLSSYPRRMVRDGDIPPIIHHTQVSKQGTPLALANCFTLVRMWMQAAPGSEAIVVHTVQNEMDRLAAEDPNLPDITHLSTFQAYLIYSLLIYFSSPPAGQTQTLVTDKTMITLMELAFRTARHGLLSRAELSRSKPTWESWIMASTKRRAIYVMYLFSGLYNAEHSLPNFVAEELRGVFLPEGRAVWEAASREVWAREYDKYLNEWEDGMMEISELWRSGETGSSGRRGRVERWVACVDEFGMFLFSVCVHLHGC</sequence>
<dbReference type="SUPFAM" id="SSF57701">
    <property type="entry name" value="Zn2/Cys6 DNA-binding domain"/>
    <property type="match status" value="1"/>
</dbReference>
<name>A0A1L9T869_9EURO</name>
<dbReference type="VEuPathDB" id="FungiDB:ASPSYDRAFT_92756"/>
<dbReference type="InterPro" id="IPR036864">
    <property type="entry name" value="Zn2-C6_fun-type_DNA-bd_sf"/>
</dbReference>
<keyword evidence="5" id="KW-0804">Transcription</keyword>
<feature type="region of interest" description="Disordered" evidence="7">
    <location>
        <begin position="81"/>
        <end position="109"/>
    </location>
</feature>
<protein>
    <recommendedName>
        <fullName evidence="8">Zn(2)-C6 fungal-type domain-containing protein</fullName>
    </recommendedName>
</protein>
<evidence type="ECO:0000256" key="3">
    <source>
        <dbReference type="ARBA" id="ARBA00023015"/>
    </source>
</evidence>
<evidence type="ECO:0000256" key="2">
    <source>
        <dbReference type="ARBA" id="ARBA00022833"/>
    </source>
</evidence>
<dbReference type="PANTHER" id="PTHR47660:SF3">
    <property type="entry name" value="FINGER DOMAIN PROTEIN, PUTATIVE (AFU_ORTHOLOGUE AFUA_4G03310)-RELATED"/>
    <property type="match status" value="1"/>
</dbReference>
<dbReference type="RefSeq" id="XP_040699436.1">
    <property type="nucleotide sequence ID" value="XM_040852727.1"/>
</dbReference>
<dbReference type="Pfam" id="PF00172">
    <property type="entry name" value="Zn_clus"/>
    <property type="match status" value="1"/>
</dbReference>
<evidence type="ECO:0000256" key="1">
    <source>
        <dbReference type="ARBA" id="ARBA00022723"/>
    </source>
</evidence>
<dbReference type="OrthoDB" id="2441642at2759"/>
<evidence type="ECO:0000256" key="6">
    <source>
        <dbReference type="ARBA" id="ARBA00023242"/>
    </source>
</evidence>
<evidence type="ECO:0000256" key="7">
    <source>
        <dbReference type="SAM" id="MobiDB-lite"/>
    </source>
</evidence>
<evidence type="ECO:0000256" key="4">
    <source>
        <dbReference type="ARBA" id="ARBA00023125"/>
    </source>
</evidence>
<dbReference type="GO" id="GO:0003677">
    <property type="term" value="F:DNA binding"/>
    <property type="evidence" value="ECO:0007669"/>
    <property type="project" value="UniProtKB-KW"/>
</dbReference>
<dbReference type="STRING" id="1036612.A0A1L9T869"/>
<dbReference type="SMART" id="SM00066">
    <property type="entry name" value="GAL4"/>
    <property type="match status" value="1"/>
</dbReference>
<feature type="compositionally biased region" description="Basic and acidic residues" evidence="7">
    <location>
        <begin position="95"/>
        <end position="104"/>
    </location>
</feature>
<dbReference type="PANTHER" id="PTHR47660">
    <property type="entry name" value="TRANSCRIPTION FACTOR WITH C2H2 AND ZN(2)-CYS(6) DNA BINDING DOMAIN (EUROFUNG)-RELATED-RELATED"/>
    <property type="match status" value="1"/>
</dbReference>
<dbReference type="GO" id="GO:0008270">
    <property type="term" value="F:zinc ion binding"/>
    <property type="evidence" value="ECO:0007669"/>
    <property type="project" value="InterPro"/>
</dbReference>
<dbReference type="CDD" id="cd00067">
    <property type="entry name" value="GAL4"/>
    <property type="match status" value="1"/>
</dbReference>
<dbReference type="Proteomes" id="UP000184356">
    <property type="component" value="Unassembled WGS sequence"/>
</dbReference>
<dbReference type="PROSITE" id="PS50048">
    <property type="entry name" value="ZN2_CY6_FUNGAL_2"/>
    <property type="match status" value="1"/>
</dbReference>
<dbReference type="PROSITE" id="PS00463">
    <property type="entry name" value="ZN2_CY6_FUNGAL_1"/>
    <property type="match status" value="1"/>
</dbReference>
<dbReference type="GO" id="GO:0000981">
    <property type="term" value="F:DNA-binding transcription factor activity, RNA polymerase II-specific"/>
    <property type="evidence" value="ECO:0007669"/>
    <property type="project" value="InterPro"/>
</dbReference>
<dbReference type="Gene3D" id="4.10.240.10">
    <property type="entry name" value="Zn(2)-C6 fungal-type DNA-binding domain"/>
    <property type="match status" value="1"/>
</dbReference>
<gene>
    <name evidence="9" type="ORF">ASPSYDRAFT_92756</name>
</gene>
<keyword evidence="10" id="KW-1185">Reference proteome</keyword>
<feature type="compositionally biased region" description="Polar residues" evidence="7">
    <location>
        <begin position="81"/>
        <end position="94"/>
    </location>
</feature>
<keyword evidence="6" id="KW-0539">Nucleus</keyword>
<dbReference type="EMBL" id="KV878592">
    <property type="protein sequence ID" value="OJJ55630.1"/>
    <property type="molecule type" value="Genomic_DNA"/>
</dbReference>
<keyword evidence="3" id="KW-0805">Transcription regulation</keyword>
<dbReference type="AlphaFoldDB" id="A0A1L9T869"/>
<feature type="domain" description="Zn(2)-C6 fungal-type" evidence="8">
    <location>
        <begin position="13"/>
        <end position="43"/>
    </location>
</feature>
<keyword evidence="4" id="KW-0238">DNA-binding</keyword>
<dbReference type="InterPro" id="IPR001138">
    <property type="entry name" value="Zn2Cys6_DnaBD"/>
</dbReference>
<dbReference type="GeneID" id="63768800"/>